<dbReference type="Proteomes" id="UP000735874">
    <property type="component" value="Unassembled WGS sequence"/>
</dbReference>
<proteinExistence type="predicted"/>
<comment type="caution">
    <text evidence="1">The sequence shown here is derived from an EMBL/GenBank/DDBJ whole genome shotgun (WGS) entry which is preliminary data.</text>
</comment>
<evidence type="ECO:0000313" key="1">
    <source>
        <dbReference type="EMBL" id="KAG2830528.1"/>
    </source>
</evidence>
<dbReference type="Proteomes" id="UP000760860">
    <property type="component" value="Unassembled WGS sequence"/>
</dbReference>
<reference evidence="1" key="1">
    <citation type="submission" date="2018-10" db="EMBL/GenBank/DDBJ databases">
        <title>Effector identification in a new, highly contiguous assembly of the strawberry crown rot pathogen Phytophthora cactorum.</title>
        <authorList>
            <person name="Armitage A.D."/>
            <person name="Nellist C.F."/>
            <person name="Bates H."/>
            <person name="Vickerstaff R.J."/>
            <person name="Harrison R.J."/>
        </authorList>
    </citation>
    <scope>NUCLEOTIDE SEQUENCE</scope>
    <source>
        <strain evidence="1">15-7</strain>
        <strain evidence="2">4040</strain>
        <strain evidence="3">P421</strain>
    </source>
</reference>
<dbReference type="EMBL" id="RCMK01001373">
    <property type="protein sequence ID" value="KAG2895787.1"/>
    <property type="molecule type" value="Genomic_DNA"/>
</dbReference>
<dbReference type="AlphaFoldDB" id="A0A8T0Y1N7"/>
<accession>A0A8T0Y1N7</accession>
<evidence type="ECO:0000313" key="2">
    <source>
        <dbReference type="EMBL" id="KAG2895787.1"/>
    </source>
</evidence>
<dbReference type="Proteomes" id="UP000736787">
    <property type="component" value="Unassembled WGS sequence"/>
</dbReference>
<evidence type="ECO:0000313" key="4">
    <source>
        <dbReference type="Proteomes" id="UP000735874"/>
    </source>
</evidence>
<sequence>MAAIAWWDSRPAHFLGTGGSMVVDGVVRRDGLVINTKFHAPM</sequence>
<name>A0A8T0Y1N7_9STRA</name>
<organism evidence="1 4">
    <name type="scientific">Phytophthora cactorum</name>
    <dbReference type="NCBI Taxonomy" id="29920"/>
    <lineage>
        <taxon>Eukaryota</taxon>
        <taxon>Sar</taxon>
        <taxon>Stramenopiles</taxon>
        <taxon>Oomycota</taxon>
        <taxon>Peronosporomycetes</taxon>
        <taxon>Peronosporales</taxon>
        <taxon>Peronosporaceae</taxon>
        <taxon>Phytophthora</taxon>
    </lineage>
</organism>
<gene>
    <name evidence="1" type="ORF">PC113_g21095</name>
    <name evidence="2" type="ORF">PC117_g23178</name>
    <name evidence="3" type="ORF">PC129_g21600</name>
</gene>
<protein>
    <submittedName>
        <fullName evidence="1">Uncharacterized protein</fullName>
    </submittedName>
</protein>
<dbReference type="EMBL" id="RCMV01001770">
    <property type="protein sequence ID" value="KAG3206913.1"/>
    <property type="molecule type" value="Genomic_DNA"/>
</dbReference>
<dbReference type="EMBL" id="RCMG01001314">
    <property type="protein sequence ID" value="KAG2830528.1"/>
    <property type="molecule type" value="Genomic_DNA"/>
</dbReference>
<evidence type="ECO:0000313" key="3">
    <source>
        <dbReference type="EMBL" id="KAG3206913.1"/>
    </source>
</evidence>